<protein>
    <submittedName>
        <fullName evidence="1">Uncharacterized protein</fullName>
    </submittedName>
</protein>
<evidence type="ECO:0000313" key="2">
    <source>
        <dbReference type="Proteomes" id="UP001642483"/>
    </source>
</evidence>
<dbReference type="Proteomes" id="UP001642483">
    <property type="component" value="Unassembled WGS sequence"/>
</dbReference>
<accession>A0ABP0FAN7</accession>
<dbReference type="EMBL" id="CAWYQH010000024">
    <property type="protein sequence ID" value="CAK8675883.1"/>
    <property type="molecule type" value="Genomic_DNA"/>
</dbReference>
<organism evidence="1 2">
    <name type="scientific">Clavelina lepadiformis</name>
    <name type="common">Light-bulb sea squirt</name>
    <name type="synonym">Ascidia lepadiformis</name>
    <dbReference type="NCBI Taxonomy" id="159417"/>
    <lineage>
        <taxon>Eukaryota</taxon>
        <taxon>Metazoa</taxon>
        <taxon>Chordata</taxon>
        <taxon>Tunicata</taxon>
        <taxon>Ascidiacea</taxon>
        <taxon>Aplousobranchia</taxon>
        <taxon>Clavelinidae</taxon>
        <taxon>Clavelina</taxon>
    </lineage>
</organism>
<name>A0ABP0FAN7_CLALP</name>
<reference evidence="1 2" key="1">
    <citation type="submission" date="2024-02" db="EMBL/GenBank/DDBJ databases">
        <authorList>
            <person name="Daric V."/>
            <person name="Darras S."/>
        </authorList>
    </citation>
    <scope>NUCLEOTIDE SEQUENCE [LARGE SCALE GENOMIC DNA]</scope>
</reference>
<keyword evidence="2" id="KW-1185">Reference proteome</keyword>
<evidence type="ECO:0000313" key="1">
    <source>
        <dbReference type="EMBL" id="CAK8675883.1"/>
    </source>
</evidence>
<proteinExistence type="predicted"/>
<gene>
    <name evidence="1" type="ORF">CVLEPA_LOCUS5408</name>
</gene>
<sequence length="145" mass="16891">MIVLVRTASYPSAVKYELKEFKPAVTKAPVMTSNVHVDVQIEEKGNVQHPKEYKNDKKLIEKEFKEEVKDVLRPLRARLSSPESLNTATSIPTRSIFIRPKSMRHPRASLPNIASNNFWLDFIDRIRLNLYKPVIWVSMRIIKYV</sequence>
<comment type="caution">
    <text evidence="1">The sequence shown here is derived from an EMBL/GenBank/DDBJ whole genome shotgun (WGS) entry which is preliminary data.</text>
</comment>